<protein>
    <recommendedName>
        <fullName evidence="4">RHS repeat-associated core domain-containing protein</fullName>
    </recommendedName>
</protein>
<feature type="region of interest" description="Disordered" evidence="1">
    <location>
        <begin position="100"/>
        <end position="129"/>
    </location>
</feature>
<dbReference type="Proteomes" id="UP000317909">
    <property type="component" value="Chromosome"/>
</dbReference>
<name>A0A517U496_9BACT</name>
<dbReference type="AlphaFoldDB" id="A0A517U496"/>
<dbReference type="PANTHER" id="PTHR32305:SF15">
    <property type="entry name" value="PROTEIN RHSA-RELATED"/>
    <property type="match status" value="1"/>
</dbReference>
<dbReference type="NCBIfam" id="TIGR03696">
    <property type="entry name" value="Rhs_assc_core"/>
    <property type="match status" value="1"/>
</dbReference>
<gene>
    <name evidence="2" type="ORF">I41_46590</name>
</gene>
<keyword evidence="3" id="KW-1185">Reference proteome</keyword>
<dbReference type="InterPro" id="IPR050708">
    <property type="entry name" value="T6SS_VgrG/RHS"/>
</dbReference>
<dbReference type="Gene3D" id="2.180.10.10">
    <property type="entry name" value="RHS repeat-associated core"/>
    <property type="match status" value="1"/>
</dbReference>
<evidence type="ECO:0000313" key="2">
    <source>
        <dbReference type="EMBL" id="QDT75448.1"/>
    </source>
</evidence>
<accession>A0A517U496</accession>
<proteinExistence type="predicted"/>
<dbReference type="PANTHER" id="PTHR32305">
    <property type="match status" value="1"/>
</dbReference>
<sequence length="129" mass="13419">MQLPSAELGVYDYAPFGRVTATLGANGLADATGVVTSFAHHGSLLDAATGLQLKGERWYSPDLGRFVSEDPIQDGGNWYAFAGNDPVSFADPTGLYQQGHPLAGGFSGGRPVKSTIPNGNIPANAPSRQ</sequence>
<reference evidence="2 3" key="1">
    <citation type="submission" date="2019-02" db="EMBL/GenBank/DDBJ databases">
        <title>Deep-cultivation of Planctomycetes and their phenomic and genomic characterization uncovers novel biology.</title>
        <authorList>
            <person name="Wiegand S."/>
            <person name="Jogler M."/>
            <person name="Boedeker C."/>
            <person name="Pinto D."/>
            <person name="Vollmers J."/>
            <person name="Rivas-Marin E."/>
            <person name="Kohn T."/>
            <person name="Peeters S.H."/>
            <person name="Heuer A."/>
            <person name="Rast P."/>
            <person name="Oberbeckmann S."/>
            <person name="Bunk B."/>
            <person name="Jeske O."/>
            <person name="Meyerdierks A."/>
            <person name="Storesund J.E."/>
            <person name="Kallscheuer N."/>
            <person name="Luecker S."/>
            <person name="Lage O.M."/>
            <person name="Pohl T."/>
            <person name="Merkel B.J."/>
            <person name="Hornburger P."/>
            <person name="Mueller R.-W."/>
            <person name="Bruemmer F."/>
            <person name="Labrenz M."/>
            <person name="Spormann A.M."/>
            <person name="Op den Camp H."/>
            <person name="Overmann J."/>
            <person name="Amann R."/>
            <person name="Jetten M.S.M."/>
            <person name="Mascher T."/>
            <person name="Medema M.H."/>
            <person name="Devos D.P."/>
            <person name="Kaster A.-K."/>
            <person name="Ovreas L."/>
            <person name="Rohde M."/>
            <person name="Galperin M.Y."/>
            <person name="Jogler C."/>
        </authorList>
    </citation>
    <scope>NUCLEOTIDE SEQUENCE [LARGE SCALE GENOMIC DNA]</scope>
    <source>
        <strain evidence="2 3">I41</strain>
    </source>
</reference>
<dbReference type="EMBL" id="CP036339">
    <property type="protein sequence ID" value="QDT75448.1"/>
    <property type="molecule type" value="Genomic_DNA"/>
</dbReference>
<evidence type="ECO:0000313" key="3">
    <source>
        <dbReference type="Proteomes" id="UP000317909"/>
    </source>
</evidence>
<evidence type="ECO:0008006" key="4">
    <source>
        <dbReference type="Google" id="ProtNLM"/>
    </source>
</evidence>
<organism evidence="2 3">
    <name type="scientific">Lacipirellula limnantheis</name>
    <dbReference type="NCBI Taxonomy" id="2528024"/>
    <lineage>
        <taxon>Bacteria</taxon>
        <taxon>Pseudomonadati</taxon>
        <taxon>Planctomycetota</taxon>
        <taxon>Planctomycetia</taxon>
        <taxon>Pirellulales</taxon>
        <taxon>Lacipirellulaceae</taxon>
        <taxon>Lacipirellula</taxon>
    </lineage>
</organism>
<evidence type="ECO:0000256" key="1">
    <source>
        <dbReference type="SAM" id="MobiDB-lite"/>
    </source>
</evidence>
<dbReference type="InterPro" id="IPR022385">
    <property type="entry name" value="Rhs_assc_core"/>
</dbReference>
<dbReference type="KEGG" id="llh:I41_46590"/>